<dbReference type="Proteomes" id="UP000183832">
    <property type="component" value="Unassembled WGS sequence"/>
</dbReference>
<dbReference type="OrthoDB" id="3626597at2759"/>
<dbReference type="PRINTS" id="PR00765">
    <property type="entry name" value="CRBOXYPTASEA"/>
</dbReference>
<dbReference type="Pfam" id="PF00246">
    <property type="entry name" value="Peptidase_M14"/>
    <property type="match status" value="1"/>
</dbReference>
<dbReference type="AlphaFoldDB" id="A0A1J1J6M1"/>
<evidence type="ECO:0000256" key="11">
    <source>
        <dbReference type="ARBA" id="ARBA00023049"/>
    </source>
</evidence>
<dbReference type="FunFam" id="3.30.70.340:FF:000002">
    <property type="entry name" value="Carboxypeptidase A"/>
    <property type="match status" value="1"/>
</dbReference>
<dbReference type="CDD" id="cd03860">
    <property type="entry name" value="M14_CP_A-B_like"/>
    <property type="match status" value="1"/>
</dbReference>
<keyword evidence="11" id="KW-0482">Metalloprotease</keyword>
<keyword evidence="12" id="KW-1015">Disulfide bond</keyword>
<evidence type="ECO:0000256" key="3">
    <source>
        <dbReference type="ARBA" id="ARBA00005988"/>
    </source>
</evidence>
<feature type="active site" description="Proton donor/acceptor" evidence="15">
    <location>
        <position position="384"/>
    </location>
</feature>
<evidence type="ECO:0000256" key="7">
    <source>
        <dbReference type="ARBA" id="ARBA00022723"/>
    </source>
</evidence>
<dbReference type="GO" id="GO:0004181">
    <property type="term" value="F:metallocarboxypeptidase activity"/>
    <property type="evidence" value="ECO:0007669"/>
    <property type="project" value="InterPro"/>
</dbReference>
<dbReference type="PANTHER" id="PTHR11705:SF153">
    <property type="entry name" value="ZINC CARBOXYPEPTIDASE A 1-LIKE PROTEIN"/>
    <property type="match status" value="1"/>
</dbReference>
<evidence type="ECO:0000256" key="1">
    <source>
        <dbReference type="ARBA" id="ARBA00001947"/>
    </source>
</evidence>
<comment type="similarity">
    <text evidence="3 15">Belongs to the peptidase M14 family.</text>
</comment>
<reference evidence="18 19" key="1">
    <citation type="submission" date="2015-04" db="EMBL/GenBank/DDBJ databases">
        <authorList>
            <person name="Syromyatnikov M.Y."/>
            <person name="Popov V.N."/>
        </authorList>
    </citation>
    <scope>NUCLEOTIDE SEQUENCE [LARGE SCALE GENOMIC DNA]</scope>
</reference>
<dbReference type="GO" id="GO:0005615">
    <property type="term" value="C:extracellular space"/>
    <property type="evidence" value="ECO:0007669"/>
    <property type="project" value="TreeGrafter"/>
</dbReference>
<keyword evidence="7" id="KW-0479">Metal-binding</keyword>
<evidence type="ECO:0000256" key="4">
    <source>
        <dbReference type="ARBA" id="ARBA00022525"/>
    </source>
</evidence>
<evidence type="ECO:0000256" key="14">
    <source>
        <dbReference type="ARBA" id="ARBA00069039"/>
    </source>
</evidence>
<dbReference type="Pfam" id="PF02244">
    <property type="entry name" value="Propep_M14"/>
    <property type="match status" value="1"/>
</dbReference>
<protein>
    <recommendedName>
        <fullName evidence="14">Zinc carboxypeptidase A 1</fullName>
    </recommendedName>
</protein>
<dbReference type="SUPFAM" id="SSF53187">
    <property type="entry name" value="Zn-dependent exopeptidases"/>
    <property type="match status" value="1"/>
</dbReference>
<dbReference type="PROSITE" id="PS52035">
    <property type="entry name" value="PEPTIDASE_M14"/>
    <property type="match status" value="1"/>
</dbReference>
<dbReference type="Gene3D" id="3.40.630.10">
    <property type="entry name" value="Zn peptidases"/>
    <property type="match status" value="1"/>
</dbReference>
<dbReference type="InterPro" id="IPR057247">
    <property type="entry name" value="CARBOXYPEPT_ZN_2"/>
</dbReference>
<comment type="cofactor">
    <cofactor evidence="1">
        <name>Zn(2+)</name>
        <dbReference type="ChEBI" id="CHEBI:29105"/>
    </cofactor>
</comment>
<dbReference type="SMART" id="SM00631">
    <property type="entry name" value="Zn_pept"/>
    <property type="match status" value="1"/>
</dbReference>
<evidence type="ECO:0000256" key="16">
    <source>
        <dbReference type="SAM" id="SignalP"/>
    </source>
</evidence>
<evidence type="ECO:0000256" key="13">
    <source>
        <dbReference type="ARBA" id="ARBA00057299"/>
    </source>
</evidence>
<accession>A0A1J1J6M1</accession>
<keyword evidence="4" id="KW-0964">Secreted</keyword>
<proteinExistence type="inferred from homology"/>
<dbReference type="Gene3D" id="3.30.70.340">
    <property type="entry name" value="Metallocarboxypeptidase-like"/>
    <property type="match status" value="1"/>
</dbReference>
<feature type="signal peptide" evidence="16">
    <location>
        <begin position="1"/>
        <end position="20"/>
    </location>
</feature>
<keyword evidence="8 16" id="KW-0732">Signal</keyword>
<dbReference type="STRING" id="568069.A0A1J1J6M1"/>
<keyword evidence="10" id="KW-0862">Zinc</keyword>
<dbReference type="PROSITE" id="PS00133">
    <property type="entry name" value="CARBOXYPEPT_ZN_2"/>
    <property type="match status" value="1"/>
</dbReference>
<keyword evidence="5" id="KW-0121">Carboxypeptidase</keyword>
<evidence type="ECO:0000256" key="2">
    <source>
        <dbReference type="ARBA" id="ARBA00004613"/>
    </source>
</evidence>
<evidence type="ECO:0000256" key="8">
    <source>
        <dbReference type="ARBA" id="ARBA00022729"/>
    </source>
</evidence>
<organism evidence="18 19">
    <name type="scientific">Clunio marinus</name>
    <dbReference type="NCBI Taxonomy" id="568069"/>
    <lineage>
        <taxon>Eukaryota</taxon>
        <taxon>Metazoa</taxon>
        <taxon>Ecdysozoa</taxon>
        <taxon>Arthropoda</taxon>
        <taxon>Hexapoda</taxon>
        <taxon>Insecta</taxon>
        <taxon>Pterygota</taxon>
        <taxon>Neoptera</taxon>
        <taxon>Endopterygota</taxon>
        <taxon>Diptera</taxon>
        <taxon>Nematocera</taxon>
        <taxon>Chironomoidea</taxon>
        <taxon>Chironomidae</taxon>
        <taxon>Clunio</taxon>
    </lineage>
</organism>
<comment type="subcellular location">
    <subcellularLocation>
        <location evidence="2">Secreted</location>
    </subcellularLocation>
</comment>
<evidence type="ECO:0000259" key="17">
    <source>
        <dbReference type="PROSITE" id="PS52035"/>
    </source>
</evidence>
<dbReference type="GO" id="GO:0008270">
    <property type="term" value="F:zinc ion binding"/>
    <property type="evidence" value="ECO:0007669"/>
    <property type="project" value="InterPro"/>
</dbReference>
<keyword evidence="6" id="KW-0645">Protease</keyword>
<dbReference type="SUPFAM" id="SSF54897">
    <property type="entry name" value="Protease propeptides/inhibitors"/>
    <property type="match status" value="1"/>
</dbReference>
<keyword evidence="19" id="KW-1185">Reference proteome</keyword>
<keyword evidence="9" id="KW-0378">Hydrolase</keyword>
<name>A0A1J1J6M1_9DIPT</name>
<dbReference type="PANTHER" id="PTHR11705">
    <property type="entry name" value="PROTEASE FAMILY M14 CARBOXYPEPTIDASE A,B"/>
    <property type="match status" value="1"/>
</dbReference>
<sequence length="430" mass="48846">MELNLSILIFALVIFTAVGAEKARFDNYHYYTISIENELQLRVLRELSEVSDSYTFADPPTYVGSSADVIVPPHQFAHFSELVEKFNLQTTLNSDNFQKLVDNESPKRQRKADLGDMDWTSYYSTVEIHVWLDKLQQTFPQYITVEEIGKSFEGRSLKLVKLSKKQNNRAIFIEGNIHAREWISGATSTYVLNELLFSSDPEIQDLANNVDWYIIPISNPDGYEFSRNSNRNWRKTRSPVSTLCNGVDPNRNFGFNWLTADESGNLGASRLPCSDTFAGSRPFSEPETQAIENFLSQNYAKFDIYLSFHSFAHMMLFPFGHTSVRIPNFNDHLNIGQAAADRLFAVDGVRYTVGPTRETLYAASGVSSDHAYGHHRIPLSYTYEMRGNGDYGNHGFVLPPEFIIPNGKEVLASLVGMVQKSRQLGYFKNQ</sequence>
<gene>
    <name evidence="18" type="ORF">CLUMA_CG019442</name>
</gene>
<evidence type="ECO:0000256" key="10">
    <source>
        <dbReference type="ARBA" id="ARBA00022833"/>
    </source>
</evidence>
<evidence type="ECO:0000313" key="18">
    <source>
        <dbReference type="EMBL" id="CRL06537.1"/>
    </source>
</evidence>
<comment type="function">
    <text evidence="13">Involved in the digestion of the blood meal.</text>
</comment>
<feature type="chain" id="PRO_5012949856" description="Zinc carboxypeptidase A 1" evidence="16">
    <location>
        <begin position="21"/>
        <end position="430"/>
    </location>
</feature>
<evidence type="ECO:0000256" key="9">
    <source>
        <dbReference type="ARBA" id="ARBA00022801"/>
    </source>
</evidence>
<dbReference type="InterPro" id="IPR003146">
    <property type="entry name" value="M14A_act_pep"/>
</dbReference>
<evidence type="ECO:0000256" key="5">
    <source>
        <dbReference type="ARBA" id="ARBA00022645"/>
    </source>
</evidence>
<evidence type="ECO:0000313" key="19">
    <source>
        <dbReference type="Proteomes" id="UP000183832"/>
    </source>
</evidence>
<evidence type="ECO:0000256" key="15">
    <source>
        <dbReference type="PROSITE-ProRule" id="PRU01379"/>
    </source>
</evidence>
<dbReference type="GO" id="GO:0006508">
    <property type="term" value="P:proteolysis"/>
    <property type="evidence" value="ECO:0007669"/>
    <property type="project" value="UniProtKB-KW"/>
</dbReference>
<dbReference type="InterPro" id="IPR036990">
    <property type="entry name" value="M14A-like_propep"/>
</dbReference>
<evidence type="ECO:0000256" key="6">
    <source>
        <dbReference type="ARBA" id="ARBA00022670"/>
    </source>
</evidence>
<dbReference type="InterPro" id="IPR000834">
    <property type="entry name" value="Peptidase_M14"/>
</dbReference>
<feature type="domain" description="Peptidase M14" evidence="17">
    <location>
        <begin position="121"/>
        <end position="421"/>
    </location>
</feature>
<dbReference type="EMBL" id="CVRI01000067">
    <property type="protein sequence ID" value="CRL06537.1"/>
    <property type="molecule type" value="Genomic_DNA"/>
</dbReference>
<evidence type="ECO:0000256" key="12">
    <source>
        <dbReference type="ARBA" id="ARBA00023157"/>
    </source>
</evidence>
<dbReference type="FunFam" id="3.40.630.10:FF:000040">
    <property type="entry name" value="zinc carboxypeptidase"/>
    <property type="match status" value="1"/>
</dbReference>